<dbReference type="GO" id="GO:0005886">
    <property type="term" value="C:plasma membrane"/>
    <property type="evidence" value="ECO:0007669"/>
    <property type="project" value="UniProtKB-SubCell"/>
</dbReference>
<dbReference type="AlphaFoldDB" id="A0A1F5YJU5"/>
<protein>
    <submittedName>
        <fullName evidence="8">DoxX family protein</fullName>
    </submittedName>
</protein>
<accession>A0A1F5YJU5</accession>
<keyword evidence="3" id="KW-1003">Cell membrane</keyword>
<dbReference type="PANTHER" id="PTHR33452">
    <property type="entry name" value="OXIDOREDUCTASE CATD-RELATED"/>
    <property type="match status" value="1"/>
</dbReference>
<evidence type="ECO:0000256" key="3">
    <source>
        <dbReference type="ARBA" id="ARBA00022475"/>
    </source>
</evidence>
<organism evidence="8 9">
    <name type="scientific">Candidatus Glassbacteria bacterium RIFCSPLOWO2_12_FULL_58_11</name>
    <dbReference type="NCBI Taxonomy" id="1817867"/>
    <lineage>
        <taxon>Bacteria</taxon>
        <taxon>Candidatus Glassiibacteriota</taxon>
    </lineage>
</organism>
<evidence type="ECO:0000256" key="1">
    <source>
        <dbReference type="ARBA" id="ARBA00004651"/>
    </source>
</evidence>
<comment type="subcellular location">
    <subcellularLocation>
        <location evidence="1">Cell membrane</location>
        <topology evidence="1">Multi-pass membrane protein</topology>
    </subcellularLocation>
</comment>
<reference evidence="8 9" key="1">
    <citation type="journal article" date="2016" name="Nat. Commun.">
        <title>Thousands of microbial genomes shed light on interconnected biogeochemical processes in an aquifer system.</title>
        <authorList>
            <person name="Anantharaman K."/>
            <person name="Brown C.T."/>
            <person name="Hug L.A."/>
            <person name="Sharon I."/>
            <person name="Castelle C.J."/>
            <person name="Probst A.J."/>
            <person name="Thomas B.C."/>
            <person name="Singh A."/>
            <person name="Wilkins M.J."/>
            <person name="Karaoz U."/>
            <person name="Brodie E.L."/>
            <person name="Williams K.H."/>
            <person name="Hubbard S.S."/>
            <person name="Banfield J.F."/>
        </authorList>
    </citation>
    <scope>NUCLEOTIDE SEQUENCE [LARGE SCALE GENOMIC DNA]</scope>
</reference>
<evidence type="ECO:0000256" key="7">
    <source>
        <dbReference type="SAM" id="Phobius"/>
    </source>
</evidence>
<name>A0A1F5YJU5_9BACT</name>
<feature type="transmembrane region" description="Helical" evidence="7">
    <location>
        <begin position="57"/>
        <end position="79"/>
    </location>
</feature>
<evidence type="ECO:0000313" key="9">
    <source>
        <dbReference type="Proteomes" id="UP000179129"/>
    </source>
</evidence>
<evidence type="ECO:0000256" key="2">
    <source>
        <dbReference type="ARBA" id="ARBA00006679"/>
    </source>
</evidence>
<keyword evidence="5 7" id="KW-1133">Transmembrane helix</keyword>
<dbReference type="InterPro" id="IPR051907">
    <property type="entry name" value="DoxX-like_oxidoreductase"/>
</dbReference>
<comment type="similarity">
    <text evidence="2">Belongs to the DoxX family.</text>
</comment>
<dbReference type="Pfam" id="PF07681">
    <property type="entry name" value="DoxX"/>
    <property type="match status" value="1"/>
</dbReference>
<proteinExistence type="inferred from homology"/>
<feature type="transmembrane region" description="Helical" evidence="7">
    <location>
        <begin position="86"/>
        <end position="111"/>
    </location>
</feature>
<dbReference type="PANTHER" id="PTHR33452:SF1">
    <property type="entry name" value="INNER MEMBRANE PROTEIN YPHA-RELATED"/>
    <property type="match status" value="1"/>
</dbReference>
<keyword evidence="4 7" id="KW-0812">Transmembrane</keyword>
<evidence type="ECO:0000256" key="4">
    <source>
        <dbReference type="ARBA" id="ARBA00022692"/>
    </source>
</evidence>
<evidence type="ECO:0000256" key="6">
    <source>
        <dbReference type="ARBA" id="ARBA00023136"/>
    </source>
</evidence>
<feature type="transmembrane region" description="Helical" evidence="7">
    <location>
        <begin position="131"/>
        <end position="150"/>
    </location>
</feature>
<evidence type="ECO:0000313" key="8">
    <source>
        <dbReference type="EMBL" id="OGG00364.1"/>
    </source>
</evidence>
<dbReference type="Proteomes" id="UP000179129">
    <property type="component" value="Unassembled WGS sequence"/>
</dbReference>
<gene>
    <name evidence="8" type="ORF">A3F83_09600</name>
</gene>
<dbReference type="EMBL" id="MFIX01000261">
    <property type="protein sequence ID" value="OGG00364.1"/>
    <property type="molecule type" value="Genomic_DNA"/>
</dbReference>
<evidence type="ECO:0000256" key="5">
    <source>
        <dbReference type="ARBA" id="ARBA00022989"/>
    </source>
</evidence>
<comment type="caution">
    <text evidence="8">The sequence shown here is derived from an EMBL/GenBank/DDBJ whole genome shotgun (WGS) entry which is preliminary data.</text>
</comment>
<dbReference type="InterPro" id="IPR032808">
    <property type="entry name" value="DoxX"/>
</dbReference>
<keyword evidence="6 7" id="KW-0472">Membrane</keyword>
<dbReference type="STRING" id="1817867.A3F83_09600"/>
<sequence length="168" mass="18070">MKPFLRRCMFSRAPTATVLIRILVGAVFLSEGIQKFLFPAALGAGRFAKIGIPWPEVMGPFVGAVEIVAGSLVLLGLLARPAALILLVNISVAIISTKVPILLGRGFWLFSLPSLKSYGFWSMAHEARTDFCMWLGCLFLVITGAGFLSLDHMIAGNLKSASDSKSVD</sequence>